<organism evidence="4 5">
    <name type="scientific">Tritrichomonas musculus</name>
    <dbReference type="NCBI Taxonomy" id="1915356"/>
    <lineage>
        <taxon>Eukaryota</taxon>
        <taxon>Metamonada</taxon>
        <taxon>Parabasalia</taxon>
        <taxon>Tritrichomonadida</taxon>
        <taxon>Tritrichomonadidae</taxon>
        <taxon>Tritrichomonas</taxon>
    </lineage>
</organism>
<sequence>MSKRESKKEKNVDSKHERNKDLHEAIDDTKKQTEKNVAKANERGDQINEIDKKSLSILEKARLYRKTAHKTKK</sequence>
<evidence type="ECO:0000256" key="1">
    <source>
        <dbReference type="PROSITE-ProRule" id="PRU00290"/>
    </source>
</evidence>
<evidence type="ECO:0000259" key="3">
    <source>
        <dbReference type="PROSITE" id="PS50892"/>
    </source>
</evidence>
<protein>
    <recommendedName>
        <fullName evidence="3">V-SNARE coiled-coil homology domain-containing protein</fullName>
    </recommendedName>
</protein>
<dbReference type="InterPro" id="IPR042855">
    <property type="entry name" value="V_SNARE_CC"/>
</dbReference>
<feature type="domain" description="V-SNARE coiled-coil homology" evidence="3">
    <location>
        <begin position="18"/>
        <end position="73"/>
    </location>
</feature>
<dbReference type="SUPFAM" id="SSF58038">
    <property type="entry name" value="SNARE fusion complex"/>
    <property type="match status" value="1"/>
</dbReference>
<evidence type="ECO:0000313" key="5">
    <source>
        <dbReference type="Proteomes" id="UP001470230"/>
    </source>
</evidence>
<evidence type="ECO:0000313" key="4">
    <source>
        <dbReference type="EMBL" id="KAK8882285.1"/>
    </source>
</evidence>
<feature type="region of interest" description="Disordered" evidence="2">
    <location>
        <begin position="1"/>
        <end position="55"/>
    </location>
</feature>
<comment type="caution">
    <text evidence="4">The sequence shown here is derived from an EMBL/GenBank/DDBJ whole genome shotgun (WGS) entry which is preliminary data.</text>
</comment>
<dbReference type="Gene3D" id="1.20.5.110">
    <property type="match status" value="1"/>
</dbReference>
<dbReference type="Proteomes" id="UP001470230">
    <property type="component" value="Unassembled WGS sequence"/>
</dbReference>
<keyword evidence="1" id="KW-0175">Coiled coil</keyword>
<dbReference type="PROSITE" id="PS50892">
    <property type="entry name" value="V_SNARE"/>
    <property type="match status" value="1"/>
</dbReference>
<gene>
    <name evidence="4" type="ORF">M9Y10_044927</name>
</gene>
<accession>A0ABR2JTT1</accession>
<reference evidence="4 5" key="1">
    <citation type="submission" date="2024-04" db="EMBL/GenBank/DDBJ databases">
        <title>Tritrichomonas musculus Genome.</title>
        <authorList>
            <person name="Alves-Ferreira E."/>
            <person name="Grigg M."/>
            <person name="Lorenzi H."/>
            <person name="Galac M."/>
        </authorList>
    </citation>
    <scope>NUCLEOTIDE SEQUENCE [LARGE SCALE GENOMIC DNA]</scope>
    <source>
        <strain evidence="4 5">EAF2021</strain>
    </source>
</reference>
<name>A0ABR2JTT1_9EUKA</name>
<dbReference type="EMBL" id="JAPFFF010000009">
    <property type="protein sequence ID" value="KAK8882285.1"/>
    <property type="molecule type" value="Genomic_DNA"/>
</dbReference>
<keyword evidence="5" id="KW-1185">Reference proteome</keyword>
<proteinExistence type="predicted"/>
<evidence type="ECO:0000256" key="2">
    <source>
        <dbReference type="SAM" id="MobiDB-lite"/>
    </source>
</evidence>
<dbReference type="Pfam" id="PF00957">
    <property type="entry name" value="Synaptobrevin"/>
    <property type="match status" value="1"/>
</dbReference>